<proteinExistence type="predicted"/>
<gene>
    <name evidence="1" type="ORF">A2164_02525</name>
</gene>
<evidence type="ECO:0000313" key="2">
    <source>
        <dbReference type="Proteomes" id="UP000176317"/>
    </source>
</evidence>
<dbReference type="AlphaFoldDB" id="A0A1F5G2W5"/>
<evidence type="ECO:0000313" key="1">
    <source>
        <dbReference type="EMBL" id="OGD86221.1"/>
    </source>
</evidence>
<accession>A0A1F5G2W5</accession>
<name>A0A1F5G2W5_9BACT</name>
<dbReference type="SUPFAM" id="SSF64182">
    <property type="entry name" value="DHH phosphoesterases"/>
    <property type="match status" value="1"/>
</dbReference>
<dbReference type="Proteomes" id="UP000176317">
    <property type="component" value="Unassembled WGS sequence"/>
</dbReference>
<dbReference type="EMBL" id="MFAT01000036">
    <property type="protein sequence ID" value="OGD86221.1"/>
    <property type="molecule type" value="Genomic_DNA"/>
</dbReference>
<protein>
    <submittedName>
        <fullName evidence="1">Uncharacterized protein</fullName>
    </submittedName>
</protein>
<reference evidence="1 2" key="1">
    <citation type="journal article" date="2016" name="Nat. Commun.">
        <title>Thousands of microbial genomes shed light on interconnected biogeochemical processes in an aquifer system.</title>
        <authorList>
            <person name="Anantharaman K."/>
            <person name="Brown C.T."/>
            <person name="Hug L.A."/>
            <person name="Sharon I."/>
            <person name="Castelle C.J."/>
            <person name="Probst A.J."/>
            <person name="Thomas B.C."/>
            <person name="Singh A."/>
            <person name="Wilkins M.J."/>
            <person name="Karaoz U."/>
            <person name="Brodie E.L."/>
            <person name="Williams K.H."/>
            <person name="Hubbard S.S."/>
            <person name="Banfield J.F."/>
        </authorList>
    </citation>
    <scope>NUCLEOTIDE SEQUENCE [LARGE SCALE GENOMIC DNA]</scope>
</reference>
<sequence length="281" mass="32128">MAQKIIVTHISPDLDGIPAIWLLKKFHPEFKTARVEFVPAGDNTYNNEPVDSNPDVVHVDVGGGRFDHHKTTKFICAAELIYKWLVDEGYIDTNDLALKRLLDVVCEIDHGWDISKWPNPTSDRWEFCFHNIISGFKMVNPKSEQKLIEWTCEGLDAIYAILKSKVRADREIKEGEEFKTRWGKGVAIYTRNDGVMDLAIKRGYAVVVRKDPNDGYIRITGSTGHKVDLTKAYNEIVKRDKAGNWFFHISKVLLRNGSSRNPTMKPTKLTIEEVVKILERS</sequence>
<comment type="caution">
    <text evidence="1">The sequence shown here is derived from an EMBL/GenBank/DDBJ whole genome shotgun (WGS) entry which is preliminary data.</text>
</comment>
<dbReference type="InterPro" id="IPR038763">
    <property type="entry name" value="DHH_sf"/>
</dbReference>
<organism evidence="1 2">
    <name type="scientific">Candidatus Curtissbacteria bacterium RBG_13_35_7</name>
    <dbReference type="NCBI Taxonomy" id="1797705"/>
    <lineage>
        <taxon>Bacteria</taxon>
        <taxon>Candidatus Curtissiibacteriota</taxon>
    </lineage>
</organism>